<comment type="caution">
    <text evidence="8">The sequence shown here is derived from an EMBL/GenBank/DDBJ whole genome shotgun (WGS) entry which is preliminary data.</text>
</comment>
<evidence type="ECO:0000256" key="6">
    <source>
        <dbReference type="RuleBase" id="RU004168"/>
    </source>
</evidence>
<comment type="catalytic activity">
    <reaction evidence="4 5">
        <text>an acyl phosphate + H2O = a carboxylate + phosphate + H(+)</text>
        <dbReference type="Rhea" id="RHEA:14965"/>
        <dbReference type="ChEBI" id="CHEBI:15377"/>
        <dbReference type="ChEBI" id="CHEBI:15378"/>
        <dbReference type="ChEBI" id="CHEBI:29067"/>
        <dbReference type="ChEBI" id="CHEBI:43474"/>
        <dbReference type="ChEBI" id="CHEBI:59918"/>
        <dbReference type="EC" id="3.6.1.7"/>
    </reaction>
</comment>
<dbReference type="InterPro" id="IPR036046">
    <property type="entry name" value="Acylphosphatase-like_dom_sf"/>
</dbReference>
<name>A0ABU7G1W2_9ALTE</name>
<evidence type="ECO:0000259" key="7">
    <source>
        <dbReference type="PROSITE" id="PS51160"/>
    </source>
</evidence>
<reference evidence="9" key="1">
    <citation type="submission" date="2023-07" db="EMBL/GenBank/DDBJ databases">
        <title>Draft genome sequence of Agarivorans aestuarii strain ZMCS4, a CAZymes producing bacteria isolated from the marine brown algae Clodostephus spongiosus.</title>
        <authorList>
            <person name="Lorente B."/>
            <person name="Cabral C."/>
            <person name="Frias J."/>
            <person name="Faria J."/>
            <person name="Toubarro D."/>
        </authorList>
    </citation>
    <scope>NUCLEOTIDE SEQUENCE [LARGE SCALE GENOMIC DNA]</scope>
    <source>
        <strain evidence="9">ZMCS4</strain>
    </source>
</reference>
<keyword evidence="9" id="KW-1185">Reference proteome</keyword>
<dbReference type="Pfam" id="PF00708">
    <property type="entry name" value="Acylphosphatase"/>
    <property type="match status" value="1"/>
</dbReference>
<dbReference type="InterPro" id="IPR020456">
    <property type="entry name" value="Acylphosphatase"/>
</dbReference>
<evidence type="ECO:0000313" key="8">
    <source>
        <dbReference type="EMBL" id="MEE1673164.1"/>
    </source>
</evidence>
<accession>A0ABU7G1W2</accession>
<comment type="similarity">
    <text evidence="1 6">Belongs to the acylphosphatase family.</text>
</comment>
<feature type="domain" description="Acylphosphatase-like" evidence="7">
    <location>
        <begin position="3"/>
        <end position="91"/>
    </location>
</feature>
<evidence type="ECO:0000256" key="5">
    <source>
        <dbReference type="PROSITE-ProRule" id="PRU00520"/>
    </source>
</evidence>
<dbReference type="PROSITE" id="PS51160">
    <property type="entry name" value="ACYLPHOSPHATASE_3"/>
    <property type="match status" value="1"/>
</dbReference>
<dbReference type="SUPFAM" id="SSF54975">
    <property type="entry name" value="Acylphosphatase/BLUF domain-like"/>
    <property type="match status" value="1"/>
</dbReference>
<evidence type="ECO:0000256" key="4">
    <source>
        <dbReference type="ARBA" id="ARBA00047645"/>
    </source>
</evidence>
<proteinExistence type="inferred from homology"/>
<dbReference type="EMBL" id="JAYDYW010000004">
    <property type="protein sequence ID" value="MEE1673164.1"/>
    <property type="molecule type" value="Genomic_DNA"/>
</dbReference>
<organism evidence="8 9">
    <name type="scientific">Agarivorans aestuarii</name>
    <dbReference type="NCBI Taxonomy" id="1563703"/>
    <lineage>
        <taxon>Bacteria</taxon>
        <taxon>Pseudomonadati</taxon>
        <taxon>Pseudomonadota</taxon>
        <taxon>Gammaproteobacteria</taxon>
        <taxon>Alteromonadales</taxon>
        <taxon>Alteromonadaceae</taxon>
        <taxon>Agarivorans</taxon>
    </lineage>
</organism>
<dbReference type="RefSeq" id="WP_329774517.1">
    <property type="nucleotide sequence ID" value="NZ_JAYDYW010000004.1"/>
</dbReference>
<feature type="active site" evidence="5">
    <location>
        <position position="36"/>
    </location>
</feature>
<keyword evidence="5" id="KW-0378">Hydrolase</keyword>
<sequence>MFRLKALAKGKVQGVGYRYHTQVKALSLDLVGCAKNLSSGDVEVVAEGEEAQLLELLSFLPHSSPYAVVKNVETLELLAIEQHSFSGFNAY</sequence>
<dbReference type="InterPro" id="IPR001792">
    <property type="entry name" value="Acylphosphatase-like_dom"/>
</dbReference>
<feature type="active site" evidence="5">
    <location>
        <position position="18"/>
    </location>
</feature>
<dbReference type="PANTHER" id="PTHR47268">
    <property type="entry name" value="ACYLPHOSPHATASE"/>
    <property type="match status" value="1"/>
</dbReference>
<evidence type="ECO:0000313" key="9">
    <source>
        <dbReference type="Proteomes" id="UP001310248"/>
    </source>
</evidence>
<dbReference type="PANTHER" id="PTHR47268:SF4">
    <property type="entry name" value="ACYLPHOSPHATASE"/>
    <property type="match status" value="1"/>
</dbReference>
<protein>
    <recommendedName>
        <fullName evidence="3 5">acylphosphatase</fullName>
        <ecNumber evidence="2 5">3.6.1.7</ecNumber>
    </recommendedName>
</protein>
<evidence type="ECO:0000256" key="2">
    <source>
        <dbReference type="ARBA" id="ARBA00012150"/>
    </source>
</evidence>
<evidence type="ECO:0000256" key="3">
    <source>
        <dbReference type="ARBA" id="ARBA00015991"/>
    </source>
</evidence>
<gene>
    <name evidence="8" type="ORF">SNR37_002578</name>
</gene>
<dbReference type="Proteomes" id="UP001310248">
    <property type="component" value="Unassembled WGS sequence"/>
</dbReference>
<evidence type="ECO:0000256" key="1">
    <source>
        <dbReference type="ARBA" id="ARBA00005614"/>
    </source>
</evidence>
<dbReference type="EC" id="3.6.1.7" evidence="2 5"/>
<reference evidence="8 9" key="2">
    <citation type="submission" date="2023-12" db="EMBL/GenBank/DDBJ databases">
        <authorList>
            <consortium name="Cladostephus spongiosus"/>
            <person name="Lorente B."/>
            <person name="Cabral C."/>
            <person name="Frias J."/>
            <person name="Faria J."/>
            <person name="Toubarro D."/>
        </authorList>
    </citation>
    <scope>NUCLEOTIDE SEQUENCE [LARGE SCALE GENOMIC DNA]</scope>
    <source>
        <strain evidence="8 9">ZMCS4</strain>
    </source>
</reference>
<dbReference type="Gene3D" id="3.30.70.100">
    <property type="match status" value="1"/>
</dbReference>